<dbReference type="PANTHER" id="PTHR31996:SF2">
    <property type="entry name" value="COILED-COIL DOMAIN-CONTAINING PROTEIN 115"/>
    <property type="match status" value="1"/>
</dbReference>
<dbReference type="Proteomes" id="UP000095085">
    <property type="component" value="Unassembled WGS sequence"/>
</dbReference>
<dbReference type="InterPro" id="IPR040357">
    <property type="entry name" value="Vma22/CCDC115"/>
</dbReference>
<accession>A0A1E4RSW2</accession>
<sequence length="178" mass="20587">IDRKTIQLLELLDQYQILVEKLSLGYTNGFLTLSRANYNSGITKKYGPDSFDYRPYNACKTIEVNGDFKLNELLPKPQKKIKKNDKTTEDPNTLKSSDIQLKSNNDTGSLKNRHLKKKIEKEETTEIDNVEVRDPIYQFGGLVPYQLRQSQDYFSAVVNDSIRLVNLKNKINRIVEEI</sequence>
<dbReference type="Pfam" id="PF21730">
    <property type="entry name" value="Vma22_CCDC115"/>
    <property type="match status" value="1"/>
</dbReference>
<dbReference type="GO" id="GO:1990871">
    <property type="term" value="C:Vma12-Vma22 assembly complex"/>
    <property type="evidence" value="ECO:0007669"/>
    <property type="project" value="TreeGrafter"/>
</dbReference>
<feature type="non-terminal residue" evidence="3">
    <location>
        <position position="178"/>
    </location>
</feature>
<dbReference type="PANTHER" id="PTHR31996">
    <property type="entry name" value="COILED-COIL DOMAIN-CONTAINING PROTEIN 115"/>
    <property type="match status" value="1"/>
</dbReference>
<dbReference type="STRING" id="984485.A0A1E4RSW2"/>
<evidence type="ECO:0000256" key="2">
    <source>
        <dbReference type="SAM" id="MobiDB-lite"/>
    </source>
</evidence>
<evidence type="ECO:0000313" key="4">
    <source>
        <dbReference type="Proteomes" id="UP000095085"/>
    </source>
</evidence>
<dbReference type="EMBL" id="KV454538">
    <property type="protein sequence ID" value="ODV70359.1"/>
    <property type="molecule type" value="Genomic_DNA"/>
</dbReference>
<dbReference type="AlphaFoldDB" id="A0A1E4RSW2"/>
<proteinExistence type="predicted"/>
<evidence type="ECO:0000256" key="1">
    <source>
        <dbReference type="ARBA" id="ARBA00093634"/>
    </source>
</evidence>
<organism evidence="3 4">
    <name type="scientific">Hyphopichia burtonii NRRL Y-1933</name>
    <dbReference type="NCBI Taxonomy" id="984485"/>
    <lineage>
        <taxon>Eukaryota</taxon>
        <taxon>Fungi</taxon>
        <taxon>Dikarya</taxon>
        <taxon>Ascomycota</taxon>
        <taxon>Saccharomycotina</taxon>
        <taxon>Pichiomycetes</taxon>
        <taxon>Debaryomycetaceae</taxon>
        <taxon>Hyphopichia</taxon>
    </lineage>
</organism>
<dbReference type="GeneID" id="30998445"/>
<feature type="non-terminal residue" evidence="3">
    <location>
        <position position="1"/>
    </location>
</feature>
<dbReference type="RefSeq" id="XP_020079426.1">
    <property type="nucleotide sequence ID" value="XM_020223896.1"/>
</dbReference>
<keyword evidence="4" id="KW-1185">Reference proteome</keyword>
<protein>
    <recommendedName>
        <fullName evidence="1">Vacuolar ATPase assembly protein VMA22</fullName>
    </recommendedName>
</protein>
<dbReference type="GO" id="GO:0051082">
    <property type="term" value="F:unfolded protein binding"/>
    <property type="evidence" value="ECO:0007669"/>
    <property type="project" value="TreeGrafter"/>
</dbReference>
<gene>
    <name evidence="3" type="ORF">HYPBUDRAFT_92617</name>
</gene>
<evidence type="ECO:0000313" key="3">
    <source>
        <dbReference type="EMBL" id="ODV70359.1"/>
    </source>
</evidence>
<feature type="compositionally biased region" description="Polar residues" evidence="2">
    <location>
        <begin position="90"/>
        <end position="110"/>
    </location>
</feature>
<reference evidence="4" key="1">
    <citation type="submission" date="2016-05" db="EMBL/GenBank/DDBJ databases">
        <title>Comparative genomics of biotechnologically important yeasts.</title>
        <authorList>
            <consortium name="DOE Joint Genome Institute"/>
            <person name="Riley R."/>
            <person name="Haridas S."/>
            <person name="Wolfe K.H."/>
            <person name="Lopes M.R."/>
            <person name="Hittinger C.T."/>
            <person name="Goker M."/>
            <person name="Salamov A."/>
            <person name="Wisecaver J."/>
            <person name="Long T.M."/>
            <person name="Aerts A.L."/>
            <person name="Barry K."/>
            <person name="Choi C."/>
            <person name="Clum A."/>
            <person name="Coughlan A.Y."/>
            <person name="Deshpande S."/>
            <person name="Douglass A.P."/>
            <person name="Hanson S.J."/>
            <person name="Klenk H.-P."/>
            <person name="Labutti K."/>
            <person name="Lapidus A."/>
            <person name="Lindquist E."/>
            <person name="Lipzen A."/>
            <person name="Meier-Kolthoff J.P."/>
            <person name="Ohm R.A."/>
            <person name="Otillar R.P."/>
            <person name="Pangilinan J."/>
            <person name="Peng Y."/>
            <person name="Rokas A."/>
            <person name="Rosa C.A."/>
            <person name="Scheuner C."/>
            <person name="Sibirny A.A."/>
            <person name="Slot J.C."/>
            <person name="Stielow J.B."/>
            <person name="Sun H."/>
            <person name="Kurtzman C.P."/>
            <person name="Blackwell M."/>
            <person name="Grigoriev I.V."/>
            <person name="Jeffries T.W."/>
        </authorList>
    </citation>
    <scope>NUCLEOTIDE SEQUENCE [LARGE SCALE GENOMIC DNA]</scope>
    <source>
        <strain evidence="4">NRRL Y-1933</strain>
    </source>
</reference>
<dbReference type="GO" id="GO:0070072">
    <property type="term" value="P:vacuolar proton-transporting V-type ATPase complex assembly"/>
    <property type="evidence" value="ECO:0007669"/>
    <property type="project" value="InterPro"/>
</dbReference>
<dbReference type="OrthoDB" id="408631at2759"/>
<feature type="region of interest" description="Disordered" evidence="2">
    <location>
        <begin position="79"/>
        <end position="110"/>
    </location>
</feature>
<name>A0A1E4RSW2_9ASCO</name>